<feature type="transmembrane region" description="Helical" evidence="12">
    <location>
        <begin position="487"/>
        <end position="511"/>
    </location>
</feature>
<dbReference type="GO" id="GO:0008528">
    <property type="term" value="F:G protein-coupled peptide receptor activity"/>
    <property type="evidence" value="ECO:0007669"/>
    <property type="project" value="TreeGrafter"/>
</dbReference>
<accession>A0A067QID7</accession>
<dbReference type="InParanoid" id="A0A067QID7"/>
<dbReference type="STRING" id="136037.A0A067QID7"/>
<dbReference type="Gene3D" id="1.20.1070.10">
    <property type="entry name" value="Rhodopsin 7-helix transmembrane proteins"/>
    <property type="match status" value="1"/>
</dbReference>
<keyword evidence="7 12" id="KW-1133">Transmembrane helix</keyword>
<dbReference type="GO" id="GO:0007189">
    <property type="term" value="P:adenylate cyclase-activating G protein-coupled receptor signaling pathway"/>
    <property type="evidence" value="ECO:0007669"/>
    <property type="project" value="TreeGrafter"/>
</dbReference>
<dbReference type="Gene3D" id="3.80.10.10">
    <property type="entry name" value="Ribonuclease Inhibitor"/>
    <property type="match status" value="1"/>
</dbReference>
<feature type="transmembrane region" description="Helical" evidence="12">
    <location>
        <begin position="544"/>
        <end position="566"/>
    </location>
</feature>
<dbReference type="GO" id="GO:0009755">
    <property type="term" value="P:hormone-mediated signaling pathway"/>
    <property type="evidence" value="ECO:0007669"/>
    <property type="project" value="TreeGrafter"/>
</dbReference>
<reference evidence="14 15" key="1">
    <citation type="journal article" date="2014" name="Nat. Commun.">
        <title>Molecular traces of alternative social organization in a termite genome.</title>
        <authorList>
            <person name="Terrapon N."/>
            <person name="Li C."/>
            <person name="Robertson H.M."/>
            <person name="Ji L."/>
            <person name="Meng X."/>
            <person name="Booth W."/>
            <person name="Chen Z."/>
            <person name="Childers C.P."/>
            <person name="Glastad K.M."/>
            <person name="Gokhale K."/>
            <person name="Gowin J."/>
            <person name="Gronenberg W."/>
            <person name="Hermansen R.A."/>
            <person name="Hu H."/>
            <person name="Hunt B.G."/>
            <person name="Huylmans A.K."/>
            <person name="Khalil S.M."/>
            <person name="Mitchell R.D."/>
            <person name="Munoz-Torres M.C."/>
            <person name="Mustard J.A."/>
            <person name="Pan H."/>
            <person name="Reese J.T."/>
            <person name="Scharf M.E."/>
            <person name="Sun F."/>
            <person name="Vogel H."/>
            <person name="Xiao J."/>
            <person name="Yang W."/>
            <person name="Yang Z."/>
            <person name="Yang Z."/>
            <person name="Zhou J."/>
            <person name="Zhu J."/>
            <person name="Brent C.S."/>
            <person name="Elsik C.G."/>
            <person name="Goodisman M.A."/>
            <person name="Liberles D.A."/>
            <person name="Roe R.M."/>
            <person name="Vargo E.L."/>
            <person name="Vilcinskas A."/>
            <person name="Wang J."/>
            <person name="Bornberg-Bauer E."/>
            <person name="Korb J."/>
            <person name="Zhang G."/>
            <person name="Liebig J."/>
        </authorList>
    </citation>
    <scope>NUCLEOTIDE SEQUENCE [LARGE SCALE GENOMIC DNA]</scope>
    <source>
        <tissue evidence="14">Whole organism</tissue>
    </source>
</reference>
<name>A0A067QID7_ZOONE</name>
<dbReference type="PANTHER" id="PTHR24372">
    <property type="entry name" value="GLYCOPROTEIN HORMONE RECEPTOR"/>
    <property type="match status" value="1"/>
</dbReference>
<organism evidence="14 15">
    <name type="scientific">Zootermopsis nevadensis</name>
    <name type="common">Dampwood termite</name>
    <dbReference type="NCBI Taxonomy" id="136037"/>
    <lineage>
        <taxon>Eukaryota</taxon>
        <taxon>Metazoa</taxon>
        <taxon>Ecdysozoa</taxon>
        <taxon>Arthropoda</taxon>
        <taxon>Hexapoda</taxon>
        <taxon>Insecta</taxon>
        <taxon>Pterygota</taxon>
        <taxon>Neoptera</taxon>
        <taxon>Polyneoptera</taxon>
        <taxon>Dictyoptera</taxon>
        <taxon>Blattodea</taxon>
        <taxon>Blattoidea</taxon>
        <taxon>Termitoidae</taxon>
        <taxon>Termopsidae</taxon>
        <taxon>Zootermopsis</taxon>
    </lineage>
</organism>
<sequence length="670" mass="74310">MRTGLEYLPDMSHFSQGSIMHMIDLEGNRIREIKPNSIRVKAYQLILNYNAIRSVDGWAFNGSEIAKLSLKGNRDLSILSSEAFHGLKSLIDLDLSETAITRLPTGGLEGLDVLRIQDTESLKVIPSVYTFKHLKEAWLTYSFHCCAFKFPARHDPTRHALHQAYLAKVREKCPKDYDETRQRNKRSTTHTVWIGAVPDLISSSPDYVPTLSYSDLWDPTYEDGRSFGPISAEGYQPLVDGGVQSDQDPPDGEHWHSNAEPIKLNAGNDGPTLDHGTFHQTTADVARKLQAICGNLSTSSIHVKCSPEPNALNPCEDIMGFTWLRVSVWFVVVTAVVGNLAVLLVLLSNVFDLTVPKFLMCHLAFADLCMGAYLLILAVMDVHSSGVYFNFAYGWQIGAGCRVAGFLTVFASQLSIYTLSILTLERWFAITYAMYLNKRLRLRTAAQIMAGGWMYSITMASLPLFGISSYSTTSICLPMETRDVKDVAYLIALLVMNGLAFVVICICYAQIYLSLGRDTRRCGSPGRSGATTTTGEMTVAKKMALLVFTDFACWAPIAFFGLTAVAGYPLIDVTRSKILLVFFYPLNSCANPYLYAILTAQYRKDLFLLLARYGLCMKTAQQYKLTYSLATTNNSNQVPLVQRSMILISPQNPQTSVTNANGGLHAEAFV</sequence>
<evidence type="ECO:0000256" key="9">
    <source>
        <dbReference type="ARBA" id="ARBA00023136"/>
    </source>
</evidence>
<keyword evidence="5 12" id="KW-0812">Transmembrane</keyword>
<evidence type="ECO:0000256" key="8">
    <source>
        <dbReference type="ARBA" id="ARBA00023040"/>
    </source>
</evidence>
<dbReference type="Pfam" id="PF00001">
    <property type="entry name" value="7tm_1"/>
    <property type="match status" value="1"/>
</dbReference>
<dbReference type="PROSITE" id="PS00237">
    <property type="entry name" value="G_PROTEIN_RECEP_F1_1"/>
    <property type="match status" value="1"/>
</dbReference>
<evidence type="ECO:0000313" key="14">
    <source>
        <dbReference type="EMBL" id="KDR06730.1"/>
    </source>
</evidence>
<evidence type="ECO:0000256" key="3">
    <source>
        <dbReference type="ARBA" id="ARBA00022475"/>
    </source>
</evidence>
<dbReference type="InterPro" id="IPR001611">
    <property type="entry name" value="Leu-rich_rpt"/>
</dbReference>
<feature type="transmembrane region" description="Helical" evidence="12">
    <location>
        <begin position="323"/>
        <end position="347"/>
    </location>
</feature>
<evidence type="ECO:0000256" key="1">
    <source>
        <dbReference type="ARBA" id="ARBA00004651"/>
    </source>
</evidence>
<evidence type="ECO:0000256" key="12">
    <source>
        <dbReference type="SAM" id="Phobius"/>
    </source>
</evidence>
<dbReference type="PRINTS" id="PR00373">
    <property type="entry name" value="GLYCHORMONER"/>
</dbReference>
<dbReference type="GO" id="GO:0005886">
    <property type="term" value="C:plasma membrane"/>
    <property type="evidence" value="ECO:0007669"/>
    <property type="project" value="UniProtKB-SubCell"/>
</dbReference>
<evidence type="ECO:0000256" key="4">
    <source>
        <dbReference type="ARBA" id="ARBA00022614"/>
    </source>
</evidence>
<evidence type="ECO:0000256" key="6">
    <source>
        <dbReference type="ARBA" id="ARBA00022737"/>
    </source>
</evidence>
<keyword evidence="3" id="KW-1003">Cell membrane</keyword>
<dbReference type="CDD" id="cd15136">
    <property type="entry name" value="7tmA_Glyco_hormone_R"/>
    <property type="match status" value="1"/>
</dbReference>
<dbReference type="InterPro" id="IPR000276">
    <property type="entry name" value="GPCR_Rhodpsn"/>
</dbReference>
<dbReference type="PROSITE" id="PS50262">
    <property type="entry name" value="G_PROTEIN_RECEP_F1_2"/>
    <property type="match status" value="1"/>
</dbReference>
<dbReference type="GO" id="GO:0016500">
    <property type="term" value="F:protein-hormone receptor activity"/>
    <property type="evidence" value="ECO:0007669"/>
    <property type="project" value="InterPro"/>
</dbReference>
<dbReference type="Proteomes" id="UP000027135">
    <property type="component" value="Unassembled WGS sequence"/>
</dbReference>
<keyword evidence="15" id="KW-1185">Reference proteome</keyword>
<keyword evidence="11" id="KW-0807">Transducer</keyword>
<proteinExistence type="inferred from homology"/>
<feature type="transmembrane region" description="Helical" evidence="12">
    <location>
        <begin position="448"/>
        <end position="467"/>
    </location>
</feature>
<gene>
    <name evidence="14" type="ORF">L798_04107</name>
</gene>
<dbReference type="OMA" id="FINFSCG"/>
<keyword evidence="10 14" id="KW-0675">Receptor</keyword>
<dbReference type="PANTHER" id="PTHR24372:SF74">
    <property type="entry name" value="LP13728P"/>
    <property type="match status" value="1"/>
</dbReference>
<comment type="subcellular location">
    <subcellularLocation>
        <location evidence="1">Cell membrane</location>
        <topology evidence="1">Multi-pass membrane protein</topology>
    </subcellularLocation>
</comment>
<evidence type="ECO:0000259" key="13">
    <source>
        <dbReference type="PROSITE" id="PS50262"/>
    </source>
</evidence>
<dbReference type="eggNOG" id="KOG2087">
    <property type="taxonomic scope" value="Eukaryota"/>
</dbReference>
<evidence type="ECO:0000256" key="2">
    <source>
        <dbReference type="ARBA" id="ARBA00010663"/>
    </source>
</evidence>
<dbReference type="Pfam" id="PF13855">
    <property type="entry name" value="LRR_8"/>
    <property type="match status" value="1"/>
</dbReference>
<dbReference type="InterPro" id="IPR032675">
    <property type="entry name" value="LRR_dom_sf"/>
</dbReference>
<dbReference type="InterPro" id="IPR017452">
    <property type="entry name" value="GPCR_Rhodpsn_7TM"/>
</dbReference>
<feature type="domain" description="G-protein coupled receptors family 1 profile" evidence="13">
    <location>
        <begin position="338"/>
        <end position="595"/>
    </location>
</feature>
<keyword evidence="8" id="KW-0297">G-protein coupled receptor</keyword>
<protein>
    <submittedName>
        <fullName evidence="14">Thyrotropin receptor</fullName>
    </submittedName>
</protein>
<feature type="transmembrane region" description="Helical" evidence="12">
    <location>
        <begin position="359"/>
        <end position="380"/>
    </location>
</feature>
<dbReference type="AlphaFoldDB" id="A0A067QID7"/>
<feature type="transmembrane region" description="Helical" evidence="12">
    <location>
        <begin position="578"/>
        <end position="598"/>
    </location>
</feature>
<dbReference type="FunFam" id="1.20.1070.10:FF:000181">
    <property type="entry name" value="Thyrotropin receptor"/>
    <property type="match status" value="1"/>
</dbReference>
<comment type="similarity">
    <text evidence="2">Belongs to the G-protein coupled receptor 1 family.</text>
</comment>
<evidence type="ECO:0000256" key="11">
    <source>
        <dbReference type="ARBA" id="ARBA00023224"/>
    </source>
</evidence>
<dbReference type="SUPFAM" id="SSF81321">
    <property type="entry name" value="Family A G protein-coupled receptor-like"/>
    <property type="match status" value="1"/>
</dbReference>
<evidence type="ECO:0000313" key="15">
    <source>
        <dbReference type="Proteomes" id="UP000027135"/>
    </source>
</evidence>
<dbReference type="SUPFAM" id="SSF52058">
    <property type="entry name" value="L domain-like"/>
    <property type="match status" value="1"/>
</dbReference>
<evidence type="ECO:0000256" key="10">
    <source>
        <dbReference type="ARBA" id="ARBA00023170"/>
    </source>
</evidence>
<dbReference type="InterPro" id="IPR002131">
    <property type="entry name" value="Gphrmn_rcpt_fam"/>
</dbReference>
<evidence type="ECO:0000256" key="7">
    <source>
        <dbReference type="ARBA" id="ARBA00022989"/>
    </source>
</evidence>
<dbReference type="EMBL" id="KK853560">
    <property type="protein sequence ID" value="KDR06730.1"/>
    <property type="molecule type" value="Genomic_DNA"/>
</dbReference>
<keyword evidence="9 12" id="KW-0472">Membrane</keyword>
<keyword evidence="4" id="KW-0433">Leucine-rich repeat</keyword>
<evidence type="ECO:0000256" key="5">
    <source>
        <dbReference type="ARBA" id="ARBA00022692"/>
    </source>
</evidence>
<dbReference type="PRINTS" id="PR00237">
    <property type="entry name" value="GPCRRHODOPSN"/>
</dbReference>
<dbReference type="FunCoup" id="A0A067QID7">
    <property type="interactions" value="70"/>
</dbReference>
<keyword evidence="6" id="KW-0677">Repeat</keyword>